<comment type="caution">
    <text evidence="1">The sequence shown here is derived from an EMBL/GenBank/DDBJ whole genome shotgun (WGS) entry which is preliminary data.</text>
</comment>
<dbReference type="EMBL" id="CM042890">
    <property type="protein sequence ID" value="KAI4312197.1"/>
    <property type="molecule type" value="Genomic_DNA"/>
</dbReference>
<gene>
    <name evidence="1" type="ORF">MLD38_037036</name>
</gene>
<reference evidence="2" key="1">
    <citation type="journal article" date="2023" name="Front. Plant Sci.">
        <title>Chromosomal-level genome assembly of Melastoma candidum provides insights into trichome evolution.</title>
        <authorList>
            <person name="Zhong Y."/>
            <person name="Wu W."/>
            <person name="Sun C."/>
            <person name="Zou P."/>
            <person name="Liu Y."/>
            <person name="Dai S."/>
            <person name="Zhou R."/>
        </authorList>
    </citation>
    <scope>NUCLEOTIDE SEQUENCE [LARGE SCALE GENOMIC DNA]</scope>
</reference>
<accession>A0ACB9LKU8</accession>
<dbReference type="Proteomes" id="UP001057402">
    <property type="component" value="Chromosome 11"/>
</dbReference>
<protein>
    <submittedName>
        <fullName evidence="1">Uncharacterized protein</fullName>
    </submittedName>
</protein>
<evidence type="ECO:0000313" key="1">
    <source>
        <dbReference type="EMBL" id="KAI4312197.1"/>
    </source>
</evidence>
<proteinExistence type="predicted"/>
<organism evidence="1 2">
    <name type="scientific">Melastoma candidum</name>
    <dbReference type="NCBI Taxonomy" id="119954"/>
    <lineage>
        <taxon>Eukaryota</taxon>
        <taxon>Viridiplantae</taxon>
        <taxon>Streptophyta</taxon>
        <taxon>Embryophyta</taxon>
        <taxon>Tracheophyta</taxon>
        <taxon>Spermatophyta</taxon>
        <taxon>Magnoliopsida</taxon>
        <taxon>eudicotyledons</taxon>
        <taxon>Gunneridae</taxon>
        <taxon>Pentapetalae</taxon>
        <taxon>rosids</taxon>
        <taxon>malvids</taxon>
        <taxon>Myrtales</taxon>
        <taxon>Melastomataceae</taxon>
        <taxon>Melastomatoideae</taxon>
        <taxon>Melastomateae</taxon>
        <taxon>Melastoma</taxon>
    </lineage>
</organism>
<name>A0ACB9LKU8_9MYRT</name>
<keyword evidence="2" id="KW-1185">Reference proteome</keyword>
<evidence type="ECO:0000313" key="2">
    <source>
        <dbReference type="Proteomes" id="UP001057402"/>
    </source>
</evidence>
<sequence length="170" mass="18700">MHRTAYVTTTQPNPTARPPALSPTGKPKATVFAVTCVLHSMIALFCGSMMMFHSQAIYSLGHGTEAAERLLGSTPRDRLLIGTSDSFAGLLLFVIGLLLLMVSHIQDREFQSFFAKGCFGLHVLVGAWRVRFEAGVEGLAGDCLRRTVGDILLAVSWVFVFVYSWIEKYD</sequence>